<evidence type="ECO:0000313" key="1">
    <source>
        <dbReference type="EMBL" id="CAG8836699.1"/>
    </source>
</evidence>
<dbReference type="EMBL" id="CAJVQB010054186">
    <property type="protein sequence ID" value="CAG8836699.1"/>
    <property type="molecule type" value="Genomic_DNA"/>
</dbReference>
<evidence type="ECO:0000313" key="2">
    <source>
        <dbReference type="Proteomes" id="UP000789901"/>
    </source>
</evidence>
<accession>A0ABN7WNF2</accession>
<reference evidence="1 2" key="1">
    <citation type="submission" date="2021-06" db="EMBL/GenBank/DDBJ databases">
        <authorList>
            <person name="Kallberg Y."/>
            <person name="Tangrot J."/>
            <person name="Rosling A."/>
        </authorList>
    </citation>
    <scope>NUCLEOTIDE SEQUENCE [LARGE SCALE GENOMIC DNA]</scope>
    <source>
        <strain evidence="1 2">120-4 pot B 10/14</strain>
    </source>
</reference>
<dbReference type="Proteomes" id="UP000789901">
    <property type="component" value="Unassembled WGS sequence"/>
</dbReference>
<organism evidence="1 2">
    <name type="scientific">Gigaspora margarita</name>
    <dbReference type="NCBI Taxonomy" id="4874"/>
    <lineage>
        <taxon>Eukaryota</taxon>
        <taxon>Fungi</taxon>
        <taxon>Fungi incertae sedis</taxon>
        <taxon>Mucoromycota</taxon>
        <taxon>Glomeromycotina</taxon>
        <taxon>Glomeromycetes</taxon>
        <taxon>Diversisporales</taxon>
        <taxon>Gigasporaceae</taxon>
        <taxon>Gigaspora</taxon>
    </lineage>
</organism>
<proteinExistence type="predicted"/>
<comment type="caution">
    <text evidence="1">The sequence shown here is derived from an EMBL/GenBank/DDBJ whole genome shotgun (WGS) entry which is preliminary data.</text>
</comment>
<sequence>SIVSISQDLSIPESCLPDINQVNIAENSNKQSSVFPIHKIDEDILHQNSIIISDKWVKNRKLRSKSIQISDSPSIIGGTDTTRPFRSKSTIYKSTKKAENGELYTLIERNCKETEEAKRESERILNSN</sequence>
<protein>
    <submittedName>
        <fullName evidence="1">12341_t:CDS:1</fullName>
    </submittedName>
</protein>
<keyword evidence="2" id="KW-1185">Reference proteome</keyword>
<gene>
    <name evidence="1" type="ORF">GMARGA_LOCUS33160</name>
</gene>
<name>A0ABN7WNF2_GIGMA</name>
<feature type="non-terminal residue" evidence="1">
    <location>
        <position position="1"/>
    </location>
</feature>